<feature type="domain" description="Ppx/GppA phosphatase N-terminal" evidence="2">
    <location>
        <begin position="23"/>
        <end position="304"/>
    </location>
</feature>
<dbReference type="PANTHER" id="PTHR30005:SF0">
    <property type="entry name" value="RETROGRADE REGULATION PROTEIN 2"/>
    <property type="match status" value="1"/>
</dbReference>
<dbReference type="FunFam" id="3.30.420.40:FF:000023">
    <property type="entry name" value="Guanosine-5'-triphosphate,3'-diphosphate pyrophosphatase"/>
    <property type="match status" value="1"/>
</dbReference>
<dbReference type="Proteomes" id="UP000575083">
    <property type="component" value="Unassembled WGS sequence"/>
</dbReference>
<sequence>MHNGTLLAAVDLGSNSFRLEIGRYEHGHIQRVEYLKETVRQGNGLDENRNLSTEAMQRGWDCLARFGERLAGFSRTQVRAVATQTLREARNREEFIARGSQVLGYPIDVVSGPEEARLIYQGVARLLPQSDERRLVVDIGGRSTELILGQQFTPHAVASFRVGSVAWSTRYFANGAFTPQAFMAAEIAAKAVLDEALATFRPDGWDVAYGSSGTAGAVGDILTAAGGPEGLITREGLDWLQERLLRAQSADRIRLDGLKDERRAVIGGGISVLRAVFDLLQIEQMQVAQGALRQGALYDLLDREQPGTDLRSTTVHGLMQRFGVEVEHAERVARIACQLFDQAAPAGSERASRKLDWAARLHEIGCRISHSDYHRHGAYILDHTDAAGFAMPELHRLGQLVLGQRGKVRKLDVDLTDAGFALQLLCLRLAVALCHARRDPDTEGLQLQLKGNRFLLAARRGWAAGYPQSAHLLREEMLAWQKTPWELVAELP</sequence>
<dbReference type="AlphaFoldDB" id="A0A7X0PI96"/>
<evidence type="ECO:0000313" key="4">
    <source>
        <dbReference type="EMBL" id="MBB6562391.1"/>
    </source>
</evidence>
<dbReference type="Gene3D" id="3.30.420.150">
    <property type="entry name" value="Exopolyphosphatase. Domain 2"/>
    <property type="match status" value="1"/>
</dbReference>
<organism evidence="4 5">
    <name type="scientific">Acidovorax soli</name>
    <dbReference type="NCBI Taxonomy" id="592050"/>
    <lineage>
        <taxon>Bacteria</taxon>
        <taxon>Pseudomonadati</taxon>
        <taxon>Pseudomonadota</taxon>
        <taxon>Betaproteobacteria</taxon>
        <taxon>Burkholderiales</taxon>
        <taxon>Comamonadaceae</taxon>
        <taxon>Acidovorax</taxon>
    </lineage>
</organism>
<evidence type="ECO:0000259" key="2">
    <source>
        <dbReference type="Pfam" id="PF02541"/>
    </source>
</evidence>
<dbReference type="InterPro" id="IPR043129">
    <property type="entry name" value="ATPase_NBD"/>
</dbReference>
<proteinExistence type="predicted"/>
<dbReference type="InterPro" id="IPR050273">
    <property type="entry name" value="GppA/Ppx_hydrolase"/>
</dbReference>
<dbReference type="Gene3D" id="1.10.3210.10">
    <property type="entry name" value="Hypothetical protein af1432"/>
    <property type="match status" value="1"/>
</dbReference>
<dbReference type="SUPFAM" id="SSF109604">
    <property type="entry name" value="HD-domain/PDEase-like"/>
    <property type="match status" value="1"/>
</dbReference>
<dbReference type="SUPFAM" id="SSF53067">
    <property type="entry name" value="Actin-like ATPase domain"/>
    <property type="match status" value="2"/>
</dbReference>
<evidence type="ECO:0000256" key="1">
    <source>
        <dbReference type="ARBA" id="ARBA00022801"/>
    </source>
</evidence>
<evidence type="ECO:0000259" key="3">
    <source>
        <dbReference type="Pfam" id="PF21447"/>
    </source>
</evidence>
<keyword evidence="5" id="KW-1185">Reference proteome</keyword>
<name>A0A7X0PI96_9BURK</name>
<dbReference type="Pfam" id="PF02541">
    <property type="entry name" value="Ppx-GppA"/>
    <property type="match status" value="1"/>
</dbReference>
<dbReference type="EC" id="3.6.1.40" evidence="4"/>
<protein>
    <submittedName>
        <fullName evidence="4">Exopolyphosphatase/guanosine-5'-triphosphate, 3'-diphosphate pyrophosphatase</fullName>
        <ecNumber evidence="4">3.6.1.11</ecNumber>
        <ecNumber evidence="4">3.6.1.40</ecNumber>
    </submittedName>
</protein>
<dbReference type="RefSeq" id="WP_184862350.1">
    <property type="nucleotide sequence ID" value="NZ_JACHLK010000012.1"/>
</dbReference>
<dbReference type="EMBL" id="JACHLK010000012">
    <property type="protein sequence ID" value="MBB6562391.1"/>
    <property type="molecule type" value="Genomic_DNA"/>
</dbReference>
<feature type="domain" description="Ppx/GppA phosphatase C-terminal" evidence="3">
    <location>
        <begin position="311"/>
        <end position="465"/>
    </location>
</feature>
<dbReference type="PIRSF" id="PIRSF001267">
    <property type="entry name" value="Pyrophosphatase_GppA_Ppx"/>
    <property type="match status" value="1"/>
</dbReference>
<dbReference type="GO" id="GO:0008894">
    <property type="term" value="F:guanosine-5'-triphosphate,3'-diphosphate diphosphatase activity"/>
    <property type="evidence" value="ECO:0007669"/>
    <property type="project" value="UniProtKB-EC"/>
</dbReference>
<evidence type="ECO:0000313" key="5">
    <source>
        <dbReference type="Proteomes" id="UP000575083"/>
    </source>
</evidence>
<gene>
    <name evidence="4" type="ORF">HNP48_005101</name>
</gene>
<dbReference type="EC" id="3.6.1.11" evidence="4"/>
<accession>A0A7X0PI96</accession>
<dbReference type="InterPro" id="IPR048950">
    <property type="entry name" value="Ppx_GppA_C"/>
</dbReference>
<dbReference type="GO" id="GO:0004309">
    <property type="term" value="F:exopolyphosphatase activity"/>
    <property type="evidence" value="ECO:0007669"/>
    <property type="project" value="UniProtKB-EC"/>
</dbReference>
<dbReference type="Gene3D" id="3.30.420.40">
    <property type="match status" value="1"/>
</dbReference>
<dbReference type="FunFam" id="3.30.420.150:FF:000001">
    <property type="entry name" value="Guanosine-5'-triphosphate,3'-diphosphate pyrophosphatase"/>
    <property type="match status" value="1"/>
</dbReference>
<comment type="caution">
    <text evidence="4">The sequence shown here is derived from an EMBL/GenBank/DDBJ whole genome shotgun (WGS) entry which is preliminary data.</text>
</comment>
<dbReference type="CDD" id="cd24053">
    <property type="entry name" value="ASKHA_NBD_EcPPX-GppA-like"/>
    <property type="match status" value="1"/>
</dbReference>
<dbReference type="PANTHER" id="PTHR30005">
    <property type="entry name" value="EXOPOLYPHOSPHATASE"/>
    <property type="match status" value="1"/>
</dbReference>
<dbReference type="Pfam" id="PF21447">
    <property type="entry name" value="Ppx-GppA_III"/>
    <property type="match status" value="1"/>
</dbReference>
<dbReference type="InterPro" id="IPR030673">
    <property type="entry name" value="PyroPPase_GppA_Ppx"/>
</dbReference>
<reference evidence="4 5" key="1">
    <citation type="submission" date="2020-08" db="EMBL/GenBank/DDBJ databases">
        <title>Functional genomics of gut bacteria from endangered species of beetles.</title>
        <authorList>
            <person name="Carlos-Shanley C."/>
        </authorList>
    </citation>
    <scope>NUCLEOTIDE SEQUENCE [LARGE SCALE GENOMIC DNA]</scope>
    <source>
        <strain evidence="4 5">S00198</strain>
    </source>
</reference>
<keyword evidence="1 4" id="KW-0378">Hydrolase</keyword>
<dbReference type="InterPro" id="IPR003695">
    <property type="entry name" value="Ppx_GppA_N"/>
</dbReference>